<accession>A0ABU9D9F5</accession>
<sequence>MTENAVQQDLSPEAIAARCQELYQDPRIQGKGWMPRLFWRPNPVEPRDYFGSLRVDPWELEVLFATILGEPSHCQAALEQQRPGRAGFIIRSIRHGELPLMTFRAP</sequence>
<proteinExistence type="predicted"/>
<dbReference type="Proteomes" id="UP001446205">
    <property type="component" value="Unassembled WGS sequence"/>
</dbReference>
<gene>
    <name evidence="1" type="ORF">WOB96_06140</name>
</gene>
<reference evidence="1 2" key="1">
    <citation type="submission" date="2024-04" db="EMBL/GenBank/DDBJ databases">
        <authorList>
            <person name="Abashina T."/>
            <person name="Shaikin A."/>
        </authorList>
    </citation>
    <scope>NUCLEOTIDE SEQUENCE [LARGE SCALE GENOMIC DNA]</scope>
    <source>
        <strain evidence="1 2">AAFK</strain>
    </source>
</reference>
<protein>
    <submittedName>
        <fullName evidence="1">Uncharacterized protein</fullName>
    </submittedName>
</protein>
<name>A0ABU9D9F5_9PROT</name>
<evidence type="ECO:0000313" key="1">
    <source>
        <dbReference type="EMBL" id="MEK8089343.1"/>
    </source>
</evidence>
<dbReference type="EMBL" id="JBBPCO010000005">
    <property type="protein sequence ID" value="MEK8089343.1"/>
    <property type="molecule type" value="Genomic_DNA"/>
</dbReference>
<keyword evidence="2" id="KW-1185">Reference proteome</keyword>
<dbReference type="RefSeq" id="WP_341370402.1">
    <property type="nucleotide sequence ID" value="NZ_JBBPCO010000005.1"/>
</dbReference>
<comment type="caution">
    <text evidence="1">The sequence shown here is derived from an EMBL/GenBank/DDBJ whole genome shotgun (WGS) entry which is preliminary data.</text>
</comment>
<evidence type="ECO:0000313" key="2">
    <source>
        <dbReference type="Proteomes" id="UP001446205"/>
    </source>
</evidence>
<organism evidence="1 2">
    <name type="scientific">Thermithiobacillus plumbiphilus</name>
    <dbReference type="NCBI Taxonomy" id="1729899"/>
    <lineage>
        <taxon>Bacteria</taxon>
        <taxon>Pseudomonadati</taxon>
        <taxon>Pseudomonadota</taxon>
        <taxon>Acidithiobacillia</taxon>
        <taxon>Acidithiobacillales</taxon>
        <taxon>Thermithiobacillaceae</taxon>
        <taxon>Thermithiobacillus</taxon>
    </lineage>
</organism>